<dbReference type="SUPFAM" id="SSF52540">
    <property type="entry name" value="P-loop containing nucleoside triphosphate hydrolases"/>
    <property type="match status" value="1"/>
</dbReference>
<dbReference type="Pfam" id="PF01637">
    <property type="entry name" value="ATPase_2"/>
    <property type="match status" value="1"/>
</dbReference>
<reference evidence="2 3" key="1">
    <citation type="submission" date="2017-02" db="EMBL/GenBank/DDBJ databases">
        <authorList>
            <person name="Peterson S.W."/>
        </authorList>
    </citation>
    <scope>NUCLEOTIDE SEQUENCE [LARGE SCALE GENOMIC DNA]</scope>
    <source>
        <strain evidence="2 3">ATCC 17233</strain>
    </source>
</reference>
<gene>
    <name evidence="2" type="ORF">SAMN02745110_00681</name>
</gene>
<dbReference type="OrthoDB" id="9813134at2"/>
<proteinExistence type="predicted"/>
<dbReference type="AlphaFoldDB" id="A0A1T4L5Q9"/>
<dbReference type="PANTHER" id="PTHR34704">
    <property type="entry name" value="ATPASE"/>
    <property type="match status" value="1"/>
</dbReference>
<dbReference type="GO" id="GO:0005524">
    <property type="term" value="F:ATP binding"/>
    <property type="evidence" value="ECO:0007669"/>
    <property type="project" value="InterPro"/>
</dbReference>
<dbReference type="PANTHER" id="PTHR34704:SF1">
    <property type="entry name" value="ATPASE"/>
    <property type="match status" value="1"/>
</dbReference>
<accession>A0A1T4L5Q9</accession>
<feature type="domain" description="ATPase" evidence="1">
    <location>
        <begin position="4"/>
        <end position="215"/>
    </location>
</feature>
<sequence length="475" mass="54540">MIGRKKEIEQLNRLYNSKKSELVAIYGRRRVGKTYLIDETFEGRITFRHAGLSPVEIKTGLLKAQLKNFYNSLLDQGMKKSKMPGDWLDAFFMLEQFLKERDDGSRQVVFLDELPWLDTQRSGFLTAFESFWNNWACHRKNIMVIVTGSASSWILDNLINNHGGLYNRVTYEIKLSPFTLNECEEFFESIGVNLTRYDITQSYMIFGGIPYYLGYFEKGKSLSQMVDQIMFSKEAVLRNEYDRLFISAFSNPETMKKIVNFLSTKNSGYTRAEICKGINVSDGGTLTTNLEALIASDYIVKYYPFGLSRRTEYYKLVDPFCLFCSNFKSVIGGKKENFWSRSLSAQNVVVWRGFAFERVCFSHIKQIKSALEIGGVLSSESAWSYREKGESGSQIDMLIDRDDNVINMCEIKFSGDDFEVDLSCYKDVLKKQEALTKLISPKTAIHNTLITTFGLKENKHSGVFSNVITLDDLFK</sequence>
<dbReference type="EMBL" id="FUXA01000005">
    <property type="protein sequence ID" value="SJZ49994.1"/>
    <property type="molecule type" value="Genomic_DNA"/>
</dbReference>
<dbReference type="Gene3D" id="3.40.50.300">
    <property type="entry name" value="P-loop containing nucleotide triphosphate hydrolases"/>
    <property type="match status" value="1"/>
</dbReference>
<evidence type="ECO:0000313" key="2">
    <source>
        <dbReference type="EMBL" id="SJZ49994.1"/>
    </source>
</evidence>
<keyword evidence="3" id="KW-1185">Reference proteome</keyword>
<evidence type="ECO:0000313" key="3">
    <source>
        <dbReference type="Proteomes" id="UP000189857"/>
    </source>
</evidence>
<dbReference type="Proteomes" id="UP000189857">
    <property type="component" value="Unassembled WGS sequence"/>
</dbReference>
<dbReference type="InterPro" id="IPR027417">
    <property type="entry name" value="P-loop_NTPase"/>
</dbReference>
<evidence type="ECO:0000259" key="1">
    <source>
        <dbReference type="Pfam" id="PF01637"/>
    </source>
</evidence>
<name>A0A1T4L5Q9_9FIRM</name>
<protein>
    <recommendedName>
        <fullName evidence="1">ATPase domain-containing protein</fullName>
    </recommendedName>
</protein>
<organism evidence="2 3">
    <name type="scientific">Eubacterium ruminantium</name>
    <dbReference type="NCBI Taxonomy" id="42322"/>
    <lineage>
        <taxon>Bacteria</taxon>
        <taxon>Bacillati</taxon>
        <taxon>Bacillota</taxon>
        <taxon>Clostridia</taxon>
        <taxon>Eubacteriales</taxon>
        <taxon>Eubacteriaceae</taxon>
        <taxon>Eubacterium</taxon>
    </lineage>
</organism>
<dbReference type="RefSeq" id="WP_078786409.1">
    <property type="nucleotide sequence ID" value="NZ_FMTO01000005.1"/>
</dbReference>
<dbReference type="InterPro" id="IPR011579">
    <property type="entry name" value="ATPase_dom"/>
</dbReference>